<keyword evidence="2" id="KW-0812">Transmembrane</keyword>
<evidence type="ECO:0000256" key="1">
    <source>
        <dbReference type="SAM" id="MobiDB-lite"/>
    </source>
</evidence>
<dbReference type="InterPro" id="IPR046366">
    <property type="entry name" value="MPAB"/>
</dbReference>
<evidence type="ECO:0000313" key="3">
    <source>
        <dbReference type="EMBL" id="CRG82711.1"/>
    </source>
</evidence>
<evidence type="ECO:0000313" key="4">
    <source>
        <dbReference type="Proteomes" id="UP000054383"/>
    </source>
</evidence>
<dbReference type="STRING" id="28573.A0A0U1LKS8"/>
<dbReference type="EMBL" id="CVMT01000001">
    <property type="protein sequence ID" value="CRG82711.1"/>
    <property type="molecule type" value="Genomic_DNA"/>
</dbReference>
<keyword evidence="2" id="KW-0472">Membrane</keyword>
<dbReference type="PANTHER" id="PTHR36124:SF1">
    <property type="entry name" value="ER-BOUND OXYGENASE MPAB_MPAB'_RUBBER OXYGENASE CATALYTIC DOMAIN-CONTAINING PROTEIN"/>
    <property type="match status" value="1"/>
</dbReference>
<protein>
    <recommendedName>
        <fullName evidence="5">ER-bound oxygenase mpaB/mpaB'/Rubber oxygenase catalytic domain-containing protein</fullName>
    </recommendedName>
</protein>
<sequence length="453" mass="51562">MPMITPSIIVVGFTILIYVLWVRQVRYNRARKHARLLVESRALDTQEMPLLIAQRIYDSLMHAEFPFWFWKGIELALFRTYAIPTISSQLAKTSRLVAPETLPRRYVETEVLFLEFALRKWGTVPWLQAMARTRAIHAGYRKSGAVREEDMLFTLAALATQPVTLVEQLEWRRLNEAELCAIGTLYRAMADAFDIDYSTYLAPYVDKKPSTGLVGLDFYYALHSWQMAYEARAMTYTPQNRVLCDAAICLLLWGVPGASLRQFVTTALTTIMDDSLREAMGFPPTPVWIAKMTASLLDARRWLLRYLCPPRPDALKIQRWKDLDPSSIRCAFASEKTVSSKEVDPLLEPGSNCDAGQPSNSRDQIKQTPSTRMVSYVAAPYFVKPTVWNRWLSPGTWWWWAMGRPTPGAEEIHEPDGYSIPALGPPLGRTTAAQKREEEALLAVGLSKGWQYL</sequence>
<keyword evidence="2" id="KW-1133">Transmembrane helix</keyword>
<feature type="transmembrane region" description="Helical" evidence="2">
    <location>
        <begin position="6"/>
        <end position="22"/>
    </location>
</feature>
<dbReference type="OMA" id="RCAFASE"/>
<dbReference type="AlphaFoldDB" id="A0A0U1LKS8"/>
<dbReference type="GO" id="GO:0016491">
    <property type="term" value="F:oxidoreductase activity"/>
    <property type="evidence" value="ECO:0007669"/>
    <property type="project" value="InterPro"/>
</dbReference>
<evidence type="ECO:0008006" key="5">
    <source>
        <dbReference type="Google" id="ProtNLM"/>
    </source>
</evidence>
<name>A0A0U1LKS8_TALIS</name>
<proteinExistence type="predicted"/>
<reference evidence="3 4" key="1">
    <citation type="submission" date="2015-04" db="EMBL/GenBank/DDBJ databases">
        <authorList>
            <person name="Syromyatnikov M.Y."/>
            <person name="Popov V.N."/>
        </authorList>
    </citation>
    <scope>NUCLEOTIDE SEQUENCE [LARGE SCALE GENOMIC DNA]</scope>
    <source>
        <strain evidence="3">WF-38-12</strain>
    </source>
</reference>
<feature type="compositionally biased region" description="Polar residues" evidence="1">
    <location>
        <begin position="357"/>
        <end position="367"/>
    </location>
</feature>
<dbReference type="OrthoDB" id="545169at2759"/>
<keyword evidence="4" id="KW-1185">Reference proteome</keyword>
<feature type="region of interest" description="Disordered" evidence="1">
    <location>
        <begin position="341"/>
        <end position="367"/>
    </location>
</feature>
<gene>
    <name evidence="3" type="ORF">PISL3812_00055</name>
</gene>
<accession>A0A0U1LKS8</accession>
<evidence type="ECO:0000256" key="2">
    <source>
        <dbReference type="SAM" id="Phobius"/>
    </source>
</evidence>
<organism evidence="3 4">
    <name type="scientific">Talaromyces islandicus</name>
    <name type="common">Penicillium islandicum</name>
    <dbReference type="NCBI Taxonomy" id="28573"/>
    <lineage>
        <taxon>Eukaryota</taxon>
        <taxon>Fungi</taxon>
        <taxon>Dikarya</taxon>
        <taxon>Ascomycota</taxon>
        <taxon>Pezizomycotina</taxon>
        <taxon>Eurotiomycetes</taxon>
        <taxon>Eurotiomycetidae</taxon>
        <taxon>Eurotiales</taxon>
        <taxon>Trichocomaceae</taxon>
        <taxon>Talaromyces</taxon>
        <taxon>Talaromyces sect. Islandici</taxon>
    </lineage>
</organism>
<dbReference type="Proteomes" id="UP000054383">
    <property type="component" value="Unassembled WGS sequence"/>
</dbReference>
<dbReference type="PANTHER" id="PTHR36124">
    <property type="match status" value="1"/>
</dbReference>